<dbReference type="InterPro" id="IPR037518">
    <property type="entry name" value="MPN"/>
</dbReference>
<dbReference type="PROSITE" id="PS50249">
    <property type="entry name" value="MPN"/>
    <property type="match status" value="1"/>
</dbReference>
<dbReference type="Gene3D" id="4.10.1060.10">
    <property type="entry name" value="Zinc finger, RanBP2-type"/>
    <property type="match status" value="1"/>
</dbReference>
<dbReference type="InterPro" id="IPR024682">
    <property type="entry name" value="Npl4_Ub-like_dom"/>
</dbReference>
<reference evidence="13 14" key="1">
    <citation type="journal article" date="2018" name="MBio">
        <title>Comparative Genomics Reveals the Core Gene Toolbox for the Fungus-Insect Symbiosis.</title>
        <authorList>
            <person name="Wang Y."/>
            <person name="Stata M."/>
            <person name="Wang W."/>
            <person name="Stajich J.E."/>
            <person name="White M.M."/>
            <person name="Moncalvo J.M."/>
        </authorList>
    </citation>
    <scope>NUCLEOTIDE SEQUENCE [LARGE SCALE GENOMIC DNA]</scope>
    <source>
        <strain evidence="13 14">AUS-77-4</strain>
    </source>
</reference>
<dbReference type="PANTHER" id="PTHR12710">
    <property type="entry name" value="NUCLEAR PROTEIN LOCALIZATION 4"/>
    <property type="match status" value="1"/>
</dbReference>
<feature type="region of interest" description="Disordered" evidence="10">
    <location>
        <begin position="615"/>
        <end position="666"/>
    </location>
</feature>
<dbReference type="InterPro" id="IPR001876">
    <property type="entry name" value="Znf_RanBP2"/>
</dbReference>
<dbReference type="GO" id="GO:0043130">
    <property type="term" value="F:ubiquitin binding"/>
    <property type="evidence" value="ECO:0007669"/>
    <property type="project" value="TreeGrafter"/>
</dbReference>
<comment type="caution">
    <text evidence="13">The sequence shown here is derived from an EMBL/GenBank/DDBJ whole genome shotgun (WGS) entry which is preliminary data.</text>
</comment>
<gene>
    <name evidence="13" type="ORF">BB559_005998</name>
</gene>
<dbReference type="SUPFAM" id="SSF54236">
    <property type="entry name" value="Ubiquitin-like"/>
    <property type="match status" value="1"/>
</dbReference>
<dbReference type="InterPro" id="IPR007717">
    <property type="entry name" value="NPL4_C"/>
</dbReference>
<dbReference type="Pfam" id="PF05020">
    <property type="entry name" value="zf-NPL4"/>
    <property type="match status" value="1"/>
</dbReference>
<evidence type="ECO:0000259" key="12">
    <source>
        <dbReference type="PROSITE" id="PS50249"/>
    </source>
</evidence>
<dbReference type="SMART" id="SM00547">
    <property type="entry name" value="ZnF_RBZ"/>
    <property type="match status" value="1"/>
</dbReference>
<dbReference type="PANTHER" id="PTHR12710:SF0">
    <property type="entry name" value="NUCLEAR PROTEIN LOCALIZATION PROTEIN 4 HOMOLOG"/>
    <property type="match status" value="1"/>
</dbReference>
<dbReference type="SUPFAM" id="SSF90209">
    <property type="entry name" value="Ran binding protein zinc finger-like"/>
    <property type="match status" value="1"/>
</dbReference>
<keyword evidence="5" id="KW-0479">Metal-binding</keyword>
<evidence type="ECO:0000313" key="13">
    <source>
        <dbReference type="EMBL" id="PVU87531.1"/>
    </source>
</evidence>
<dbReference type="InterPro" id="IPR029071">
    <property type="entry name" value="Ubiquitin-like_domsf"/>
</dbReference>
<proteinExistence type="inferred from homology"/>
<dbReference type="OrthoDB" id="10251089at2759"/>
<evidence type="ECO:0000256" key="9">
    <source>
        <dbReference type="PROSITE-ProRule" id="PRU00322"/>
    </source>
</evidence>
<dbReference type="STRING" id="61424.A0A2T9Y5B6"/>
<evidence type="ECO:0000256" key="3">
    <source>
        <dbReference type="ARBA" id="ARBA00011025"/>
    </source>
</evidence>
<dbReference type="GO" id="GO:0008270">
    <property type="term" value="F:zinc ion binding"/>
    <property type="evidence" value="ECO:0007669"/>
    <property type="project" value="UniProtKB-KW"/>
</dbReference>
<dbReference type="GO" id="GO:0031965">
    <property type="term" value="C:nuclear membrane"/>
    <property type="evidence" value="ECO:0007669"/>
    <property type="project" value="UniProtKB-SubCell"/>
</dbReference>
<dbReference type="PROSITE" id="PS50199">
    <property type="entry name" value="ZF_RANBP2_2"/>
    <property type="match status" value="1"/>
</dbReference>
<protein>
    <recommendedName>
        <fullName evidence="4">Nuclear protein localization protein 4</fullName>
    </recommendedName>
</protein>
<dbReference type="InterPro" id="IPR007716">
    <property type="entry name" value="NPL4_Zn-bd_put"/>
</dbReference>
<dbReference type="GO" id="GO:0006511">
    <property type="term" value="P:ubiquitin-dependent protein catabolic process"/>
    <property type="evidence" value="ECO:0007669"/>
    <property type="project" value="InterPro"/>
</dbReference>
<evidence type="ECO:0000256" key="8">
    <source>
        <dbReference type="ARBA" id="ARBA00024703"/>
    </source>
</evidence>
<evidence type="ECO:0000313" key="14">
    <source>
        <dbReference type="Proteomes" id="UP000245699"/>
    </source>
</evidence>
<feature type="domain" description="MPN" evidence="12">
    <location>
        <begin position="247"/>
        <end position="389"/>
    </location>
</feature>
<dbReference type="InterPro" id="IPR016563">
    <property type="entry name" value="Npl4"/>
</dbReference>
<evidence type="ECO:0000259" key="11">
    <source>
        <dbReference type="PROSITE" id="PS50199"/>
    </source>
</evidence>
<evidence type="ECO:0000256" key="1">
    <source>
        <dbReference type="ARBA" id="ARBA00004335"/>
    </source>
</evidence>
<evidence type="ECO:0000256" key="10">
    <source>
        <dbReference type="SAM" id="MobiDB-lite"/>
    </source>
</evidence>
<dbReference type="AlphaFoldDB" id="A0A2T9Y5B6"/>
<dbReference type="CDD" id="cd08061">
    <property type="entry name" value="MPN_NPL4"/>
    <property type="match status" value="1"/>
</dbReference>
<dbReference type="Proteomes" id="UP000245699">
    <property type="component" value="Unassembled WGS sequence"/>
</dbReference>
<dbReference type="Pfam" id="PF05021">
    <property type="entry name" value="NPL4"/>
    <property type="match status" value="1"/>
</dbReference>
<dbReference type="InterPro" id="IPR036443">
    <property type="entry name" value="Znf_RanBP2_sf"/>
</dbReference>
<sequence>MIIRVRSPQGTERVNLQDSVTNISELISLIKTQFKKSDDFLLYYDPTFKKEINLYRDKSKSVSDLGLKHGDMIYIKFPESEKINVEKQPQNNVNVKQVLNAVETPKTSESSKKNLEKKQNEIDYVLEKESGSIIRKRDVNFCQHLQNAMCEYCMPLEPFDPSYLKENKIKHMSFHSYLRKVVSNNQRESGLGKGPLPGSILPLEEPFFSAKPDCTGGHAPWPEGICTKCQPSAITLQQQMFRMTDHLEFAEGKIVDRMLSWWRETGTQRFGLMYGRYEKYTEVPLGIKAVVEAIYEPAQTNMADGLIVNIESNEFNQEVERVNVVAKACGLELLGMIITDLTDDGSGAGKVEYKRNKDSYFLTSMECRLAAKMQILNPNYSRWSQSGIFGSRFVTAIVSGNEDHDIDISSWQISNTGMGLEKSNFIVSSSEPDLLIVREPGSFDTGSSGSGTKGILPYVPEILYKYKNEYGVTVMQSAKPSFPVEYLLVSLTHGFPSSPNPTFRSENPYFIENRHSEQSTASLYKHLSNLNLVSDSPTITDQTISGISDFHLLVYLESIGILSVHRNNEKPEELSDIELLCKAALPNQDSVINILHDFVERPNWKSLATVLSSSHGTYYEPTPPKTSYKSSSNMERNPPGYTSRHDDDVEMDYSEDSGSLGNQRDVVDLTGGPAVGGMWVCRHCTFENEPSTEWCAICGLPQHD</sequence>
<evidence type="ECO:0000256" key="5">
    <source>
        <dbReference type="ARBA" id="ARBA00022723"/>
    </source>
</evidence>
<comment type="similarity">
    <text evidence="3">Belongs to the NPL4 family.</text>
</comment>
<evidence type="ECO:0000256" key="4">
    <source>
        <dbReference type="ARBA" id="ARBA00019709"/>
    </source>
</evidence>
<dbReference type="PIRSF" id="PIRSF010052">
    <property type="entry name" value="Polyub_prc_Npl4"/>
    <property type="match status" value="1"/>
</dbReference>
<keyword evidence="6 9" id="KW-0863">Zinc-finger</keyword>
<dbReference type="GO" id="GO:0031625">
    <property type="term" value="F:ubiquitin protein ligase binding"/>
    <property type="evidence" value="ECO:0007669"/>
    <property type="project" value="TreeGrafter"/>
</dbReference>
<name>A0A2T9Y5B6_9FUNG</name>
<evidence type="ECO:0000256" key="2">
    <source>
        <dbReference type="ARBA" id="ARBA00004556"/>
    </source>
</evidence>
<dbReference type="EMBL" id="MBFT01000734">
    <property type="protein sequence ID" value="PVU87531.1"/>
    <property type="molecule type" value="Genomic_DNA"/>
</dbReference>
<keyword evidence="7" id="KW-0862">Zinc</keyword>
<evidence type="ECO:0000256" key="7">
    <source>
        <dbReference type="ARBA" id="ARBA00022833"/>
    </source>
</evidence>
<keyword evidence="14" id="KW-1185">Reference proteome</keyword>
<dbReference type="Pfam" id="PF11543">
    <property type="entry name" value="UN_NPL4"/>
    <property type="match status" value="1"/>
</dbReference>
<accession>A0A2T9Y5B6</accession>
<dbReference type="PROSITE" id="PS01358">
    <property type="entry name" value="ZF_RANBP2_1"/>
    <property type="match status" value="1"/>
</dbReference>
<dbReference type="Gene3D" id="3.10.20.90">
    <property type="entry name" value="Phosphatidylinositol 3-kinase Catalytic Subunit, Chain A, domain 1"/>
    <property type="match status" value="1"/>
</dbReference>
<feature type="domain" description="RanBP2-type" evidence="11">
    <location>
        <begin position="675"/>
        <end position="704"/>
    </location>
</feature>
<comment type="subcellular location">
    <subcellularLocation>
        <location evidence="2">Cytoplasm</location>
        <location evidence="2">Perinuclear region</location>
    </subcellularLocation>
    <subcellularLocation>
        <location evidence="1">Nucleus membrane</location>
        <topology evidence="1">Peripheral membrane protein</topology>
        <orientation evidence="1">Cytoplasmic side</orientation>
    </subcellularLocation>
</comment>
<evidence type="ECO:0000256" key="6">
    <source>
        <dbReference type="ARBA" id="ARBA00022771"/>
    </source>
</evidence>
<dbReference type="GO" id="GO:0048471">
    <property type="term" value="C:perinuclear region of cytoplasm"/>
    <property type="evidence" value="ECO:0007669"/>
    <property type="project" value="UniProtKB-SubCell"/>
</dbReference>
<comment type="function">
    <text evidence="8">Involved in the import of nuclear-targeted proteins into the nucleus and the export of poly(A) RNA out of the nucleus. Has a role in the endoplasmic reticulum-associated degradation (ERAD) pathway.</text>
</comment>
<organism evidence="13 14">
    <name type="scientific">Furculomyces boomerangus</name>
    <dbReference type="NCBI Taxonomy" id="61424"/>
    <lineage>
        <taxon>Eukaryota</taxon>
        <taxon>Fungi</taxon>
        <taxon>Fungi incertae sedis</taxon>
        <taxon>Zoopagomycota</taxon>
        <taxon>Kickxellomycotina</taxon>
        <taxon>Harpellomycetes</taxon>
        <taxon>Harpellales</taxon>
        <taxon>Harpellaceae</taxon>
        <taxon>Furculomyces</taxon>
    </lineage>
</organism>